<dbReference type="PANTHER" id="PTHR42760">
    <property type="entry name" value="SHORT-CHAIN DEHYDROGENASES/REDUCTASES FAMILY MEMBER"/>
    <property type="match status" value="1"/>
</dbReference>
<dbReference type="GO" id="GO:0016616">
    <property type="term" value="F:oxidoreductase activity, acting on the CH-OH group of donors, NAD or NADP as acceptor"/>
    <property type="evidence" value="ECO:0007669"/>
    <property type="project" value="TreeGrafter"/>
</dbReference>
<proteinExistence type="inferred from homology"/>
<dbReference type="Pfam" id="PF00106">
    <property type="entry name" value="adh_short"/>
    <property type="match status" value="1"/>
</dbReference>
<evidence type="ECO:0000313" key="7">
    <source>
        <dbReference type="Proteomes" id="UP000241462"/>
    </source>
</evidence>
<organism evidence="6 7">
    <name type="scientific">Coniella lustricola</name>
    <dbReference type="NCBI Taxonomy" id="2025994"/>
    <lineage>
        <taxon>Eukaryota</taxon>
        <taxon>Fungi</taxon>
        <taxon>Dikarya</taxon>
        <taxon>Ascomycota</taxon>
        <taxon>Pezizomycotina</taxon>
        <taxon>Sordariomycetes</taxon>
        <taxon>Sordariomycetidae</taxon>
        <taxon>Diaporthales</taxon>
        <taxon>Schizoparmaceae</taxon>
        <taxon>Coniella</taxon>
    </lineage>
</organism>
<dbReference type="SUPFAM" id="SSF51735">
    <property type="entry name" value="NAD(P)-binding Rossmann-fold domains"/>
    <property type="match status" value="1"/>
</dbReference>
<evidence type="ECO:0000256" key="2">
    <source>
        <dbReference type="ARBA" id="ARBA00022857"/>
    </source>
</evidence>
<dbReference type="PRINTS" id="PR00080">
    <property type="entry name" value="SDRFAMILY"/>
</dbReference>
<evidence type="ECO:0000256" key="1">
    <source>
        <dbReference type="ARBA" id="ARBA00006484"/>
    </source>
</evidence>
<name>A0A2T3AI07_9PEZI</name>
<dbReference type="PRINTS" id="PR00081">
    <property type="entry name" value="GDHRDH"/>
</dbReference>
<dbReference type="CDD" id="cd05233">
    <property type="entry name" value="SDR_c"/>
    <property type="match status" value="1"/>
</dbReference>
<dbReference type="InterPro" id="IPR020904">
    <property type="entry name" value="Sc_DH/Rdtase_CS"/>
</dbReference>
<dbReference type="PANTHER" id="PTHR42760:SF111">
    <property type="entry name" value="3-OXOACYL-(ACYL-CARRIER-PROTEIN) REDUCTASE (AFU_ORTHOLOGUE AFUA_1G10100)"/>
    <property type="match status" value="1"/>
</dbReference>
<dbReference type="Gene3D" id="3.40.50.720">
    <property type="entry name" value="NAD(P)-binding Rossmann-like Domain"/>
    <property type="match status" value="1"/>
</dbReference>
<dbReference type="GO" id="GO:0048038">
    <property type="term" value="F:quinone binding"/>
    <property type="evidence" value="ECO:0007669"/>
    <property type="project" value="TreeGrafter"/>
</dbReference>
<dbReference type="Proteomes" id="UP000241462">
    <property type="component" value="Unassembled WGS sequence"/>
</dbReference>
<dbReference type="STRING" id="2025994.A0A2T3AI07"/>
<evidence type="ECO:0000256" key="4">
    <source>
        <dbReference type="RuleBase" id="RU000363"/>
    </source>
</evidence>
<dbReference type="SMART" id="SM00822">
    <property type="entry name" value="PKS_KR"/>
    <property type="match status" value="1"/>
</dbReference>
<dbReference type="OrthoDB" id="47007at2759"/>
<dbReference type="InParanoid" id="A0A2T3AI07"/>
<dbReference type="AlphaFoldDB" id="A0A2T3AI07"/>
<evidence type="ECO:0000259" key="5">
    <source>
        <dbReference type="SMART" id="SM00822"/>
    </source>
</evidence>
<keyword evidence="3" id="KW-0560">Oxidoreductase</keyword>
<dbReference type="EMBL" id="KZ678387">
    <property type="protein sequence ID" value="PSR98975.1"/>
    <property type="molecule type" value="Genomic_DNA"/>
</dbReference>
<dbReference type="GO" id="GO:0006633">
    <property type="term" value="P:fatty acid biosynthetic process"/>
    <property type="evidence" value="ECO:0007669"/>
    <property type="project" value="TreeGrafter"/>
</dbReference>
<keyword evidence="7" id="KW-1185">Reference proteome</keyword>
<protein>
    <recommendedName>
        <fullName evidence="5">Ketoreductase domain-containing protein</fullName>
    </recommendedName>
</protein>
<accession>A0A2T3AI07</accession>
<comment type="similarity">
    <text evidence="1 4">Belongs to the short-chain dehydrogenases/reductases (SDR) family.</text>
</comment>
<dbReference type="InterPro" id="IPR002347">
    <property type="entry name" value="SDR_fam"/>
</dbReference>
<dbReference type="InterPro" id="IPR057326">
    <property type="entry name" value="KR_dom"/>
</dbReference>
<reference evidence="6 7" key="1">
    <citation type="journal article" date="2018" name="Mycol. Prog.">
        <title>Coniella lustricola, a new species from submerged detritus.</title>
        <authorList>
            <person name="Raudabaugh D.B."/>
            <person name="Iturriaga T."/>
            <person name="Carver A."/>
            <person name="Mondo S."/>
            <person name="Pangilinan J."/>
            <person name="Lipzen A."/>
            <person name="He G."/>
            <person name="Amirebrahimi M."/>
            <person name="Grigoriev I.V."/>
            <person name="Miller A.N."/>
        </authorList>
    </citation>
    <scope>NUCLEOTIDE SEQUENCE [LARGE SCALE GENOMIC DNA]</scope>
    <source>
        <strain evidence="6 7">B22-T-1</strain>
    </source>
</reference>
<evidence type="ECO:0000256" key="3">
    <source>
        <dbReference type="ARBA" id="ARBA00023002"/>
    </source>
</evidence>
<evidence type="ECO:0000313" key="6">
    <source>
        <dbReference type="EMBL" id="PSR98975.1"/>
    </source>
</evidence>
<feature type="domain" description="Ketoreductase" evidence="5">
    <location>
        <begin position="9"/>
        <end position="206"/>
    </location>
</feature>
<sequence length="286" mass="29767">MAGRVLAGKLGIVTGASRGIGSAIAENLASKGCNVVINYTSKSSTSLAKDLSKKLQAKYGVQAFGVQADLGTPTGPSALIAATKDHFLSSPPSPDAKFQIDILINNAGVARNDKLPDIKIEDFDATYHVNVLGPLLLIQAAIPYLPTDRSGRIVNLSSISSDCGFLGQSIYGGSKAAIEAMTRVWARELSERATVNAINPGPVEGPMYAANSDEFKAGIKGWIEHAPLMRARAGIDAEDVVVEAKTSGGRPAYAREVAGIAGMLCTPDAAWCTGQVVCANGGLLMH</sequence>
<gene>
    <name evidence="6" type="ORF">BD289DRAFT_458731</name>
</gene>
<dbReference type="InterPro" id="IPR036291">
    <property type="entry name" value="NAD(P)-bd_dom_sf"/>
</dbReference>
<keyword evidence="2" id="KW-0521">NADP</keyword>
<dbReference type="PROSITE" id="PS00061">
    <property type="entry name" value="ADH_SHORT"/>
    <property type="match status" value="1"/>
</dbReference>
<dbReference type="FunFam" id="3.40.50.720:FF:000374">
    <property type="entry name" value="3-oxoacyl-(Acyl-carrier-protein) reductase"/>
    <property type="match status" value="1"/>
</dbReference>